<keyword evidence="5" id="KW-1185">Reference proteome</keyword>
<dbReference type="InterPro" id="IPR049052">
    <property type="entry name" value="nSTAND1"/>
</dbReference>
<evidence type="ECO:0000259" key="2">
    <source>
        <dbReference type="Pfam" id="PF20690"/>
    </source>
</evidence>
<dbReference type="SUPFAM" id="SSF52540">
    <property type="entry name" value="P-loop containing nucleoside triphosphate hydrolases"/>
    <property type="match status" value="1"/>
</dbReference>
<comment type="caution">
    <text evidence="4">The sequence shown here is derived from an EMBL/GenBank/DDBJ whole genome shotgun (WGS) entry which is preliminary data.</text>
</comment>
<dbReference type="Pfam" id="PF20690">
    <property type="entry name" value="bDLD3"/>
    <property type="match status" value="1"/>
</dbReference>
<dbReference type="PANTHER" id="PTHR23150:SF19">
    <property type="entry name" value="FORMYLGLYCINE-GENERATING ENZYME"/>
    <property type="match status" value="1"/>
</dbReference>
<dbReference type="SUPFAM" id="SSF56436">
    <property type="entry name" value="C-type lectin-like"/>
    <property type="match status" value="1"/>
</dbReference>
<gene>
    <name evidence="4" type="ORF">ETSY1_16630</name>
</gene>
<dbReference type="HOGENOM" id="CLU_014139_0_0_7"/>
<dbReference type="PATRIC" id="fig|1429438.4.peg.3277"/>
<organism evidence="4 5">
    <name type="scientific">Entotheonella factor</name>
    <dbReference type="NCBI Taxonomy" id="1429438"/>
    <lineage>
        <taxon>Bacteria</taxon>
        <taxon>Pseudomonadati</taxon>
        <taxon>Nitrospinota/Tectimicrobiota group</taxon>
        <taxon>Candidatus Tectimicrobiota</taxon>
        <taxon>Candidatus Entotheonellia</taxon>
        <taxon>Candidatus Entotheonellales</taxon>
        <taxon>Candidatus Entotheonellaceae</taxon>
        <taxon>Candidatus Entotheonella</taxon>
    </lineage>
</organism>
<name>W4LNN3_ENTF1</name>
<dbReference type="InterPro" id="IPR016187">
    <property type="entry name" value="CTDL_fold"/>
</dbReference>
<sequence>MQRISGPQRVMFSRRLGHDWRDLATYLEIPDYEQGFAEGAEGQDILTWLEQRGRLHEVLAALNDIGRSELAEILQVQSPPSPGPDAVTPSWPGRPYPGLCAFSSEEAPIFCGRDRHADALVERLKDPQHRFVAVVGASGSGKSSVVAAGVLPRLQQGAIPGCANWIVLEFTPGGPANDPFHALSIHLEPWLRHQRLRARDIDQKLRVSGGLSELVQQALGHREHAELVLFIDQFEELFTLCDESCRQPFINMLFQAASISRLRIIITLRSDFSAQCIQDDKLASLLNAGFYALPPPGIAELYAMITRPAALAGLRFEPDDLPWRILDDTGTEPGALALMAFALAELYEALTPEGVLTLDAYERFGGVSGVLGKRADETYDALPAASQDALGTVFKELVEVDAERGVPTRKRSALQHFGPNRAALDLIKVLTEARLLVCSSPEHGEPMVEVAHEALLLHWGLLSDWIEERFDDFRLLRQVKLAAAEWERYQRSSYYLWRHELLVPVAKMLNRLQPVLSPVERAFVRLESERLLEQIDDRNTSHQERVKIGDRLADIGDPRPGVELNEDQLPDLVWCEVPGGEVALEDNAGTFDVAPGYISKYPVTWAQYRCFLQAGDGYANAGWWEGLAEREEEPGEQYRELDNHPAEMVSWYDAVAYCRWLSAKLGYEIRLPTEWEWQQAATVGDPSRKYPWGTNWEAERANTYESRLGRTTAVGMYPRGASLVGALDMSGNILEWCLNLHADPSDTDLSSSSGRVVRGGSWDDDPLFARVFPLPLLPSVPLR</sequence>
<evidence type="ECO:0000259" key="1">
    <source>
        <dbReference type="Pfam" id="PF03781"/>
    </source>
</evidence>
<dbReference type="InterPro" id="IPR005532">
    <property type="entry name" value="SUMF_dom"/>
</dbReference>
<dbReference type="Proteomes" id="UP000019141">
    <property type="component" value="Unassembled WGS sequence"/>
</dbReference>
<evidence type="ECO:0000259" key="3">
    <source>
        <dbReference type="Pfam" id="PF20703"/>
    </source>
</evidence>
<feature type="domain" description="Sulfatase-modifying factor enzyme-like" evidence="1">
    <location>
        <begin position="585"/>
        <end position="765"/>
    </location>
</feature>
<evidence type="ECO:0000313" key="4">
    <source>
        <dbReference type="EMBL" id="ETW99001.1"/>
    </source>
</evidence>
<proteinExistence type="predicted"/>
<evidence type="ECO:0000313" key="5">
    <source>
        <dbReference type="Proteomes" id="UP000019141"/>
    </source>
</evidence>
<dbReference type="InterPro" id="IPR027417">
    <property type="entry name" value="P-loop_NTPase"/>
</dbReference>
<dbReference type="PANTHER" id="PTHR23150">
    <property type="entry name" value="SULFATASE MODIFYING FACTOR 1, 2"/>
    <property type="match status" value="1"/>
</dbReference>
<protein>
    <submittedName>
        <fullName evidence="4">Uncharacterized protein</fullName>
    </submittedName>
</protein>
<dbReference type="EMBL" id="AZHW01000492">
    <property type="protein sequence ID" value="ETW99001.1"/>
    <property type="molecule type" value="Genomic_DNA"/>
</dbReference>
<reference evidence="4 5" key="1">
    <citation type="journal article" date="2014" name="Nature">
        <title>An environmental bacterial taxon with a large and distinct metabolic repertoire.</title>
        <authorList>
            <person name="Wilson M.C."/>
            <person name="Mori T."/>
            <person name="Ruckert C."/>
            <person name="Uria A.R."/>
            <person name="Helf M.J."/>
            <person name="Takada K."/>
            <person name="Gernert C."/>
            <person name="Steffens U.A."/>
            <person name="Heycke N."/>
            <person name="Schmitt S."/>
            <person name="Rinke C."/>
            <person name="Helfrich E.J."/>
            <person name="Brachmann A.O."/>
            <person name="Gurgui C."/>
            <person name="Wakimoto T."/>
            <person name="Kracht M."/>
            <person name="Crusemann M."/>
            <person name="Hentschel U."/>
            <person name="Abe I."/>
            <person name="Matsunaga S."/>
            <person name="Kalinowski J."/>
            <person name="Takeyama H."/>
            <person name="Piel J."/>
        </authorList>
    </citation>
    <scope>NUCLEOTIDE SEQUENCE [LARGE SCALE GENOMIC DNA]</scope>
    <source>
        <strain evidence="5">TSY1</strain>
    </source>
</reference>
<dbReference type="Pfam" id="PF03781">
    <property type="entry name" value="FGE-sulfatase"/>
    <property type="match status" value="1"/>
</dbReference>
<dbReference type="GO" id="GO:0120147">
    <property type="term" value="F:formylglycine-generating oxidase activity"/>
    <property type="evidence" value="ECO:0007669"/>
    <property type="project" value="TreeGrafter"/>
</dbReference>
<dbReference type="Gene3D" id="3.90.1580.10">
    <property type="entry name" value="paralog of FGE (formylglycine-generating enzyme)"/>
    <property type="match status" value="1"/>
</dbReference>
<feature type="domain" description="Novel STAND NTPase 1" evidence="3">
    <location>
        <begin position="95"/>
        <end position="492"/>
    </location>
</feature>
<dbReference type="Pfam" id="PF20703">
    <property type="entry name" value="nSTAND1"/>
    <property type="match status" value="1"/>
</dbReference>
<dbReference type="InterPro" id="IPR042095">
    <property type="entry name" value="SUMF_sf"/>
</dbReference>
<accession>W4LNN3</accession>
<feature type="domain" description="Bacterial Death-like" evidence="2">
    <location>
        <begin position="6"/>
        <end position="76"/>
    </location>
</feature>
<dbReference type="InterPro" id="IPR051043">
    <property type="entry name" value="Sulfatase_Mod_Factor_Kinase"/>
</dbReference>
<dbReference type="InterPro" id="IPR048915">
    <property type="entry name" value="bDLD3"/>
</dbReference>
<dbReference type="Gene3D" id="3.40.50.300">
    <property type="entry name" value="P-loop containing nucleotide triphosphate hydrolases"/>
    <property type="match status" value="1"/>
</dbReference>
<dbReference type="AlphaFoldDB" id="W4LNN3"/>